<accession>A0A6N8IUU8</accession>
<feature type="signal peptide" evidence="2">
    <location>
        <begin position="1"/>
        <end position="27"/>
    </location>
</feature>
<dbReference type="Gene3D" id="3.40.190.150">
    <property type="entry name" value="Bordetella uptake gene, domain 1"/>
    <property type="match status" value="1"/>
</dbReference>
<evidence type="ECO:0000313" key="3">
    <source>
        <dbReference type="EMBL" id="MVQ29920.1"/>
    </source>
</evidence>
<protein>
    <submittedName>
        <fullName evidence="3">Tripartite tricarboxylate transporter substrate binding protein</fullName>
    </submittedName>
</protein>
<dbReference type="CDD" id="cd07012">
    <property type="entry name" value="PBP2_Bug_TTT"/>
    <property type="match status" value="1"/>
</dbReference>
<dbReference type="PANTHER" id="PTHR42928:SF5">
    <property type="entry name" value="BLR1237 PROTEIN"/>
    <property type="match status" value="1"/>
</dbReference>
<sequence length="329" mass="34460">MSLRRRHFLQAAGLALVPLAATTSALAQAPWPARQVTIVVSYPAGGDTDLVARAIAEKLSPRLKVPVLVDNRPGAAGTVGNTYVSKAPADGYTLLLTPKTFTTAQMVLKLPPGAGYDVLNGFDPIVTAAYQPLILVANPQAGYKTVPEMVAAAKGGKNVTYASPGSGSPMHIVGEWLNREAGVKMQHVPYKGIAPSVTDVVAGHVNTAWLTPGVVSQYVQDKRLVPLAIADAKRSPLVPTVPTLVEAGYKDIVNTSWMGLFAPKGTPPQVLATLNSHVNEILKMPDVAEKIIAVGSTPGGGTPELLGKLNADEFKVMGKVIKDLAITAD</sequence>
<dbReference type="AlphaFoldDB" id="A0A6N8IUU8"/>
<comment type="similarity">
    <text evidence="1">Belongs to the UPF0065 (bug) family.</text>
</comment>
<dbReference type="InterPro" id="IPR042100">
    <property type="entry name" value="Bug_dom1"/>
</dbReference>
<dbReference type="PROSITE" id="PS51318">
    <property type="entry name" value="TAT"/>
    <property type="match status" value="1"/>
</dbReference>
<keyword evidence="4" id="KW-1185">Reference proteome</keyword>
<dbReference type="RefSeq" id="WP_157397870.1">
    <property type="nucleotide sequence ID" value="NZ_WSEL01000003.1"/>
</dbReference>
<dbReference type="EMBL" id="WSEL01000003">
    <property type="protein sequence ID" value="MVQ29920.1"/>
    <property type="molecule type" value="Genomic_DNA"/>
</dbReference>
<dbReference type="SUPFAM" id="SSF53850">
    <property type="entry name" value="Periplasmic binding protein-like II"/>
    <property type="match status" value="1"/>
</dbReference>
<proteinExistence type="inferred from homology"/>
<comment type="caution">
    <text evidence="3">The sequence shown here is derived from an EMBL/GenBank/DDBJ whole genome shotgun (WGS) entry which is preliminary data.</text>
</comment>
<name>A0A6N8IUU8_9BURK</name>
<feature type="chain" id="PRO_5027100420" evidence="2">
    <location>
        <begin position="28"/>
        <end position="329"/>
    </location>
</feature>
<dbReference type="Pfam" id="PF03401">
    <property type="entry name" value="TctC"/>
    <property type="match status" value="1"/>
</dbReference>
<organism evidence="3 4">
    <name type="scientific">Ramlibacter pinisoli</name>
    <dbReference type="NCBI Taxonomy" id="2682844"/>
    <lineage>
        <taxon>Bacteria</taxon>
        <taxon>Pseudomonadati</taxon>
        <taxon>Pseudomonadota</taxon>
        <taxon>Betaproteobacteria</taxon>
        <taxon>Burkholderiales</taxon>
        <taxon>Comamonadaceae</taxon>
        <taxon>Ramlibacter</taxon>
    </lineage>
</organism>
<evidence type="ECO:0000313" key="4">
    <source>
        <dbReference type="Proteomes" id="UP000469385"/>
    </source>
</evidence>
<gene>
    <name evidence="3" type="ORF">GON04_10700</name>
</gene>
<keyword evidence="2" id="KW-0732">Signal</keyword>
<dbReference type="InterPro" id="IPR006311">
    <property type="entry name" value="TAT_signal"/>
</dbReference>
<reference evidence="3 4" key="1">
    <citation type="submission" date="2019-12" db="EMBL/GenBank/DDBJ databases">
        <authorList>
            <person name="Huq M.A."/>
        </authorList>
    </citation>
    <scope>NUCLEOTIDE SEQUENCE [LARGE SCALE GENOMIC DNA]</scope>
    <source>
        <strain evidence="3 4">MAH-25</strain>
    </source>
</reference>
<dbReference type="PANTHER" id="PTHR42928">
    <property type="entry name" value="TRICARBOXYLATE-BINDING PROTEIN"/>
    <property type="match status" value="1"/>
</dbReference>
<dbReference type="Gene3D" id="3.40.190.10">
    <property type="entry name" value="Periplasmic binding protein-like II"/>
    <property type="match status" value="1"/>
</dbReference>
<dbReference type="PIRSF" id="PIRSF017082">
    <property type="entry name" value="YflP"/>
    <property type="match status" value="1"/>
</dbReference>
<evidence type="ECO:0000256" key="2">
    <source>
        <dbReference type="SAM" id="SignalP"/>
    </source>
</evidence>
<dbReference type="Proteomes" id="UP000469385">
    <property type="component" value="Unassembled WGS sequence"/>
</dbReference>
<evidence type="ECO:0000256" key="1">
    <source>
        <dbReference type="ARBA" id="ARBA00006987"/>
    </source>
</evidence>
<dbReference type="InterPro" id="IPR005064">
    <property type="entry name" value="BUG"/>
</dbReference>